<dbReference type="PANTHER" id="PTHR45033">
    <property type="match status" value="1"/>
</dbReference>
<evidence type="ECO:0000259" key="1">
    <source>
        <dbReference type="Pfam" id="PF00107"/>
    </source>
</evidence>
<dbReference type="PANTHER" id="PTHR45033:SF2">
    <property type="entry name" value="ZINC-TYPE ALCOHOL DEHYDROGENASE-LIKE PROTEIN C1773.06C"/>
    <property type="match status" value="1"/>
</dbReference>
<sequence>MSAVGGTAVNSLFFRPVAVEPGMVLLTQGTGGVSCLAIQLASAIGATVISTSSEDSKLEITKKLGATYVINYRNHGDWAAEVLRLTDGKGVDHVVEVGGMGTIEQSIRSTKQGELISLVGFLASSEATDIFPSLMYGGKTSRSH</sequence>
<dbReference type="Gene3D" id="3.40.50.720">
    <property type="entry name" value="NAD(P)-binding Rossmann-like Domain"/>
    <property type="match status" value="1"/>
</dbReference>
<feature type="domain" description="Alcohol dehydrogenase-like C-terminal" evidence="1">
    <location>
        <begin position="32"/>
        <end position="134"/>
    </location>
</feature>
<dbReference type="Pfam" id="PF00107">
    <property type="entry name" value="ADH_zinc_N"/>
    <property type="match status" value="1"/>
</dbReference>
<keyword evidence="3" id="KW-1185">Reference proteome</keyword>
<comment type="caution">
    <text evidence="2">The sequence shown here is derived from an EMBL/GenBank/DDBJ whole genome shotgun (WGS) entry which is preliminary data.</text>
</comment>
<name>A0ABR4AQJ3_9LECA</name>
<dbReference type="InterPro" id="IPR013149">
    <property type="entry name" value="ADH-like_C"/>
</dbReference>
<accession>A0ABR4AQJ3</accession>
<gene>
    <name evidence="2" type="ORF">ABVK25_011432</name>
</gene>
<dbReference type="SUPFAM" id="SSF51735">
    <property type="entry name" value="NAD(P)-binding Rossmann-fold domains"/>
    <property type="match status" value="1"/>
</dbReference>
<evidence type="ECO:0000313" key="3">
    <source>
        <dbReference type="Proteomes" id="UP001590951"/>
    </source>
</evidence>
<dbReference type="Proteomes" id="UP001590951">
    <property type="component" value="Unassembled WGS sequence"/>
</dbReference>
<reference evidence="2 3" key="1">
    <citation type="submission" date="2024-09" db="EMBL/GenBank/DDBJ databases">
        <title>Rethinking Asexuality: The Enigmatic Case of Functional Sexual Genes in Lepraria (Stereocaulaceae).</title>
        <authorList>
            <person name="Doellman M."/>
            <person name="Sun Y."/>
            <person name="Barcenas-Pena A."/>
            <person name="Lumbsch H.T."/>
            <person name="Grewe F."/>
        </authorList>
    </citation>
    <scope>NUCLEOTIDE SEQUENCE [LARGE SCALE GENOMIC DNA]</scope>
    <source>
        <strain evidence="2 3">Grewe 0041</strain>
    </source>
</reference>
<organism evidence="2 3">
    <name type="scientific">Lepraria finkii</name>
    <dbReference type="NCBI Taxonomy" id="1340010"/>
    <lineage>
        <taxon>Eukaryota</taxon>
        <taxon>Fungi</taxon>
        <taxon>Dikarya</taxon>
        <taxon>Ascomycota</taxon>
        <taxon>Pezizomycotina</taxon>
        <taxon>Lecanoromycetes</taxon>
        <taxon>OSLEUM clade</taxon>
        <taxon>Lecanoromycetidae</taxon>
        <taxon>Lecanorales</taxon>
        <taxon>Lecanorineae</taxon>
        <taxon>Stereocaulaceae</taxon>
        <taxon>Lepraria</taxon>
    </lineage>
</organism>
<dbReference type="InterPro" id="IPR052711">
    <property type="entry name" value="Zinc_ADH-like"/>
</dbReference>
<protein>
    <recommendedName>
        <fullName evidence="1">Alcohol dehydrogenase-like C-terminal domain-containing protein</fullName>
    </recommendedName>
</protein>
<proteinExistence type="predicted"/>
<evidence type="ECO:0000313" key="2">
    <source>
        <dbReference type="EMBL" id="KAL2047505.1"/>
    </source>
</evidence>
<dbReference type="InterPro" id="IPR036291">
    <property type="entry name" value="NAD(P)-bd_dom_sf"/>
</dbReference>
<dbReference type="EMBL" id="JBHFEH010000098">
    <property type="protein sequence ID" value="KAL2047505.1"/>
    <property type="molecule type" value="Genomic_DNA"/>
</dbReference>